<gene>
    <name evidence="1" type="ORF">B5807_00312</name>
</gene>
<evidence type="ECO:0000313" key="1">
    <source>
        <dbReference type="EMBL" id="OSS54509.1"/>
    </source>
</evidence>
<dbReference type="InParanoid" id="A0A1Y2MFE6"/>
<dbReference type="AlphaFoldDB" id="A0A1Y2MFE6"/>
<evidence type="ECO:0000313" key="2">
    <source>
        <dbReference type="Proteomes" id="UP000193240"/>
    </source>
</evidence>
<accession>A0A1Y2MFE6</accession>
<protein>
    <submittedName>
        <fullName evidence="1">Uncharacterized protein</fullName>
    </submittedName>
</protein>
<reference evidence="1 2" key="1">
    <citation type="journal article" date="2017" name="Genome Announc.">
        <title>Genome sequence of the saprophytic ascomycete Epicoccum nigrum ICMP 19927 strain isolated from New Zealand.</title>
        <authorList>
            <person name="Fokin M."/>
            <person name="Fleetwood D."/>
            <person name="Weir B.S."/>
            <person name="Villas-Boas S.G."/>
        </authorList>
    </citation>
    <scope>NUCLEOTIDE SEQUENCE [LARGE SCALE GENOMIC DNA]</scope>
    <source>
        <strain evidence="1 2">ICMP 19927</strain>
    </source>
</reference>
<organism evidence="1 2">
    <name type="scientific">Epicoccum nigrum</name>
    <name type="common">Soil fungus</name>
    <name type="synonym">Epicoccum purpurascens</name>
    <dbReference type="NCBI Taxonomy" id="105696"/>
    <lineage>
        <taxon>Eukaryota</taxon>
        <taxon>Fungi</taxon>
        <taxon>Dikarya</taxon>
        <taxon>Ascomycota</taxon>
        <taxon>Pezizomycotina</taxon>
        <taxon>Dothideomycetes</taxon>
        <taxon>Pleosporomycetidae</taxon>
        <taxon>Pleosporales</taxon>
        <taxon>Pleosporineae</taxon>
        <taxon>Didymellaceae</taxon>
        <taxon>Epicoccum</taxon>
    </lineage>
</organism>
<dbReference type="EMBL" id="KZ107838">
    <property type="protein sequence ID" value="OSS54509.1"/>
    <property type="molecule type" value="Genomic_DNA"/>
</dbReference>
<dbReference type="Proteomes" id="UP000193240">
    <property type="component" value="Unassembled WGS sequence"/>
</dbReference>
<sequence>MSYRPTLSCIGNNGKSDIVKEKRLAQEVYRIETNQSQDPVLTPPIIKHQTILSTLNLPSSEKLRNMLLLHQPKLVPIALTAPASTALVIVRIRRPDLRALRAQGWCAAANARTARRAGVGVAALSEHQAKAPATAHAGAGNRRGAEIVVAGHLG</sequence>
<proteinExistence type="predicted"/>
<keyword evidence="2" id="KW-1185">Reference proteome</keyword>
<name>A0A1Y2MFE6_EPING</name>